<dbReference type="GO" id="GO:0016020">
    <property type="term" value="C:membrane"/>
    <property type="evidence" value="ECO:0007669"/>
    <property type="project" value="UniProtKB-SubCell"/>
</dbReference>
<feature type="transmembrane region" description="Helical" evidence="5">
    <location>
        <begin position="205"/>
        <end position="222"/>
    </location>
</feature>
<keyword evidence="5" id="KW-0813">Transport</keyword>
<dbReference type="CDD" id="cd18989">
    <property type="entry name" value="LGIC_ECD_cation"/>
    <property type="match status" value="1"/>
</dbReference>
<comment type="caution">
    <text evidence="5">Lacks conserved residue(s) required for the propagation of feature annotation.</text>
</comment>
<name>A0A8B8C7G9_CRAVI</name>
<evidence type="ECO:0000313" key="8">
    <source>
        <dbReference type="Proteomes" id="UP000694844"/>
    </source>
</evidence>
<dbReference type="GeneID" id="111116910"/>
<keyword evidence="2 5" id="KW-0812">Transmembrane</keyword>
<gene>
    <name evidence="9" type="primary">LOC111116910</name>
</gene>
<dbReference type="OrthoDB" id="6142395at2759"/>
<dbReference type="Proteomes" id="UP000694844">
    <property type="component" value="Chromosome 10"/>
</dbReference>
<dbReference type="Gene3D" id="1.20.58.390">
    <property type="entry name" value="Neurotransmitter-gated ion-channel transmembrane domain"/>
    <property type="match status" value="1"/>
</dbReference>
<accession>A0A8B8C7G9</accession>
<keyword evidence="8" id="KW-1185">Reference proteome</keyword>
<feature type="domain" description="Neurotransmitter-gated ion-channel ligand-binding" evidence="6">
    <location>
        <begin position="2"/>
        <end position="173"/>
    </location>
</feature>
<dbReference type="InterPro" id="IPR006201">
    <property type="entry name" value="Neur_channel"/>
</dbReference>
<organism evidence="8 9">
    <name type="scientific">Crassostrea virginica</name>
    <name type="common">Eastern oyster</name>
    <dbReference type="NCBI Taxonomy" id="6565"/>
    <lineage>
        <taxon>Eukaryota</taxon>
        <taxon>Metazoa</taxon>
        <taxon>Spiralia</taxon>
        <taxon>Lophotrochozoa</taxon>
        <taxon>Mollusca</taxon>
        <taxon>Bivalvia</taxon>
        <taxon>Autobranchia</taxon>
        <taxon>Pteriomorphia</taxon>
        <taxon>Ostreida</taxon>
        <taxon>Ostreoidea</taxon>
        <taxon>Ostreidae</taxon>
        <taxon>Crassostrea</taxon>
    </lineage>
</organism>
<evidence type="ECO:0000256" key="3">
    <source>
        <dbReference type="ARBA" id="ARBA00022989"/>
    </source>
</evidence>
<proteinExistence type="inferred from homology"/>
<evidence type="ECO:0000256" key="5">
    <source>
        <dbReference type="RuleBase" id="RU000687"/>
    </source>
</evidence>
<feature type="transmembrane region" description="Helical" evidence="5">
    <location>
        <begin position="175"/>
        <end position="199"/>
    </location>
</feature>
<dbReference type="GO" id="GO:0005230">
    <property type="term" value="F:extracellular ligand-gated monoatomic ion channel activity"/>
    <property type="evidence" value="ECO:0007669"/>
    <property type="project" value="InterPro"/>
</dbReference>
<dbReference type="InterPro" id="IPR038050">
    <property type="entry name" value="Neuro_actylchol_rec"/>
</dbReference>
<dbReference type="CDD" id="cd19051">
    <property type="entry name" value="LGIC_TM_cation"/>
    <property type="match status" value="1"/>
</dbReference>
<dbReference type="InterPro" id="IPR006029">
    <property type="entry name" value="Neurotrans-gated_channel_TM"/>
</dbReference>
<evidence type="ECO:0000259" key="6">
    <source>
        <dbReference type="Pfam" id="PF02931"/>
    </source>
</evidence>
<keyword evidence="3 5" id="KW-1133">Transmembrane helix</keyword>
<dbReference type="InterPro" id="IPR036719">
    <property type="entry name" value="Neuro-gated_channel_TM_sf"/>
</dbReference>
<evidence type="ECO:0000256" key="4">
    <source>
        <dbReference type="ARBA" id="ARBA00023136"/>
    </source>
</evidence>
<reference evidence="9" key="1">
    <citation type="submission" date="2025-08" db="UniProtKB">
        <authorList>
            <consortium name="RefSeq"/>
        </authorList>
    </citation>
    <scope>IDENTIFICATION</scope>
    <source>
        <tissue evidence="9">Whole sample</tissue>
    </source>
</reference>
<evidence type="ECO:0000313" key="9">
    <source>
        <dbReference type="RefSeq" id="XP_022311673.1"/>
    </source>
</evidence>
<evidence type="ECO:0000256" key="2">
    <source>
        <dbReference type="ARBA" id="ARBA00022692"/>
    </source>
</evidence>
<comment type="similarity">
    <text evidence="5">Belongs to the ligand-gated ion channel (TC 1.A.9) family.</text>
</comment>
<dbReference type="InterPro" id="IPR036734">
    <property type="entry name" value="Neur_chan_lig-bd_sf"/>
</dbReference>
<dbReference type="KEGG" id="cvn:111116910"/>
<dbReference type="InterPro" id="IPR018000">
    <property type="entry name" value="Neurotransmitter_ion_chnl_CS"/>
</dbReference>
<evidence type="ECO:0000256" key="1">
    <source>
        <dbReference type="ARBA" id="ARBA00004141"/>
    </source>
</evidence>
<keyword evidence="5" id="KW-0407">Ion channel</keyword>
<keyword evidence="4 5" id="KW-0472">Membrane</keyword>
<dbReference type="SUPFAM" id="SSF63712">
    <property type="entry name" value="Nicotinic receptor ligand binding domain-like"/>
    <property type="match status" value="1"/>
</dbReference>
<dbReference type="AlphaFoldDB" id="A0A8B8C7G9"/>
<sequence>MDISGINFLDEKAGVFSVTGYLEIKWRDEFLVWQPELHGNVTSFTIPQEHIWIPDLFLKNGVKEPKGLGGSFYYLPVNHTGEVTWWPYQVVETHCPVDITYFPFDTQNCRISFSLWNHENTLVNITSARKHVGNFHFTENGIWTITANHSFVDRDELAIFSQLIITISLKRKTQFYLWNFIVPLLLLGMIKIFAFLIPAESGEKVSFTVTLFLAFGVFLNLLSSHLPENSDSGARSFGDSGQQAPFIQEAPFSLNVTLCICTLH</sequence>
<dbReference type="RefSeq" id="XP_022311673.1">
    <property type="nucleotide sequence ID" value="XM_022455965.1"/>
</dbReference>
<dbReference type="PRINTS" id="PR00252">
    <property type="entry name" value="NRIONCHANNEL"/>
</dbReference>
<evidence type="ECO:0000259" key="7">
    <source>
        <dbReference type="Pfam" id="PF02932"/>
    </source>
</evidence>
<dbReference type="InterPro" id="IPR006202">
    <property type="entry name" value="Neur_chan_lig-bd"/>
</dbReference>
<dbReference type="FunFam" id="2.70.170.10:FF:000028">
    <property type="entry name" value="AcetylCholine Receptor"/>
    <property type="match status" value="1"/>
</dbReference>
<feature type="domain" description="Neurotransmitter-gated ion-channel transmembrane" evidence="7">
    <location>
        <begin position="181"/>
        <end position="231"/>
    </location>
</feature>
<dbReference type="PROSITE" id="PS00236">
    <property type="entry name" value="NEUROTR_ION_CHANNEL"/>
    <property type="match status" value="1"/>
</dbReference>
<dbReference type="SUPFAM" id="SSF90112">
    <property type="entry name" value="Neurotransmitter-gated ion-channel transmembrane pore"/>
    <property type="match status" value="1"/>
</dbReference>
<dbReference type="GO" id="GO:0004888">
    <property type="term" value="F:transmembrane signaling receptor activity"/>
    <property type="evidence" value="ECO:0007669"/>
    <property type="project" value="InterPro"/>
</dbReference>
<comment type="subcellular location">
    <subcellularLocation>
        <location evidence="1">Membrane</location>
        <topology evidence="1">Multi-pass membrane protein</topology>
    </subcellularLocation>
</comment>
<protein>
    <submittedName>
        <fullName evidence="9">Acetylcholine receptor subunit beta-type acr-2-like</fullName>
    </submittedName>
</protein>
<keyword evidence="5" id="KW-0406">Ion transport</keyword>
<dbReference type="Pfam" id="PF02932">
    <property type="entry name" value="Neur_chan_memb"/>
    <property type="match status" value="1"/>
</dbReference>
<dbReference type="Gene3D" id="2.70.170.10">
    <property type="entry name" value="Neurotransmitter-gated ion-channel ligand-binding domain"/>
    <property type="match status" value="1"/>
</dbReference>
<dbReference type="Pfam" id="PF02931">
    <property type="entry name" value="Neur_chan_LBD"/>
    <property type="match status" value="1"/>
</dbReference>
<dbReference type="PANTHER" id="PTHR18945">
    <property type="entry name" value="NEUROTRANSMITTER GATED ION CHANNEL"/>
    <property type="match status" value="1"/>
</dbReference>